<reference evidence="1 2" key="1">
    <citation type="submission" date="2015-05" db="EMBL/GenBank/DDBJ databases">
        <title>Complete genome of Marinobacter psychrophilus strain 20041T isolated from sea-ice of the Canadian Basin.</title>
        <authorList>
            <person name="Song L."/>
            <person name="Ren L."/>
            <person name="Yu Y."/>
            <person name="Wang X."/>
        </authorList>
    </citation>
    <scope>NUCLEOTIDE SEQUENCE [LARGE SCALE GENOMIC DNA]</scope>
    <source>
        <strain evidence="1 2">20041</strain>
    </source>
</reference>
<name>A0A0H4I690_9GAMM</name>
<dbReference type="InterPro" id="IPR008311">
    <property type="entry name" value="UCP028101"/>
</dbReference>
<dbReference type="Pfam" id="PF07433">
    <property type="entry name" value="DUF1513"/>
    <property type="match status" value="1"/>
</dbReference>
<dbReference type="KEGG" id="mpq:ABA45_13255"/>
<dbReference type="PROSITE" id="PS51257">
    <property type="entry name" value="PROKAR_LIPOPROTEIN"/>
    <property type="match status" value="1"/>
</dbReference>
<dbReference type="Proteomes" id="UP000036406">
    <property type="component" value="Chromosome"/>
</dbReference>
<dbReference type="RefSeq" id="WP_048386827.1">
    <property type="nucleotide sequence ID" value="NZ_CP011494.1"/>
</dbReference>
<gene>
    <name evidence="1" type="ORF">ABA45_13255</name>
</gene>
<evidence type="ECO:0008006" key="3">
    <source>
        <dbReference type="Google" id="ProtNLM"/>
    </source>
</evidence>
<dbReference type="InterPro" id="IPR006311">
    <property type="entry name" value="TAT_signal"/>
</dbReference>
<dbReference type="AlphaFoldDB" id="A0A0H4I690"/>
<evidence type="ECO:0000313" key="2">
    <source>
        <dbReference type="Proteomes" id="UP000036406"/>
    </source>
</evidence>
<organism evidence="1 2">
    <name type="scientific">Marinobacter psychrophilus</name>
    <dbReference type="NCBI Taxonomy" id="330734"/>
    <lineage>
        <taxon>Bacteria</taxon>
        <taxon>Pseudomonadati</taxon>
        <taxon>Pseudomonadota</taxon>
        <taxon>Gammaproteobacteria</taxon>
        <taxon>Pseudomonadales</taxon>
        <taxon>Marinobacteraceae</taxon>
        <taxon>Marinobacter</taxon>
    </lineage>
</organism>
<dbReference type="STRING" id="330734.ABA45_13255"/>
<dbReference type="Gene3D" id="2.130.10.10">
    <property type="entry name" value="YVTN repeat-like/Quinoprotein amine dehydrogenase"/>
    <property type="match status" value="1"/>
</dbReference>
<accession>A0A0H4I690</accession>
<dbReference type="EMBL" id="CP011494">
    <property type="protein sequence ID" value="AKO53265.1"/>
    <property type="molecule type" value="Genomic_DNA"/>
</dbReference>
<protein>
    <recommendedName>
        <fullName evidence="3">DUF1513 domain-containing protein</fullName>
    </recommendedName>
</protein>
<sequence>MSLNRRQFLAAFGSAIGATGLSLTGCSLLPAKADSLKGREYVGASMHDDGSFAVHSLNSNGTPLWQTDVEARCHGGCFRPHTTQVLMFERRPGWWFHVFDNSSGKRLAHIKANDGEHFYGHGVFSPDGRYLYATANRYERGNGIIAVYDAKARYARVNTLDLNGIGPHELQLHPDGQTLVIALGGIKTHPDYDRIKMNLKSMAPALMLVDRTSGEIRARFSPSHHQLSCRHLDVTPQGHIYAGYQYQGLSDQAPPLIARYRNGQFDEIRFTDDVQPRLANYIASVCAHPQNDLVAVTAPRGGRALIFEGATGRILRNEAITDGAGVEALAGGDFLITTGQGKLIRMSTGKPAQELATLPLHWDNHLV</sequence>
<keyword evidence="2" id="KW-1185">Reference proteome</keyword>
<dbReference type="PROSITE" id="PS51318">
    <property type="entry name" value="TAT"/>
    <property type="match status" value="1"/>
</dbReference>
<proteinExistence type="predicted"/>
<dbReference type="SUPFAM" id="SSF50969">
    <property type="entry name" value="YVTN repeat-like/Quinoprotein amine dehydrogenase"/>
    <property type="match status" value="1"/>
</dbReference>
<dbReference type="InterPro" id="IPR011044">
    <property type="entry name" value="Quino_amine_DH_bsu"/>
</dbReference>
<dbReference type="PIRSF" id="PIRSF028101">
    <property type="entry name" value="UCP028101"/>
    <property type="match status" value="1"/>
</dbReference>
<dbReference type="PATRIC" id="fig|330734.3.peg.2776"/>
<dbReference type="InterPro" id="IPR015943">
    <property type="entry name" value="WD40/YVTN_repeat-like_dom_sf"/>
</dbReference>
<evidence type="ECO:0000313" key="1">
    <source>
        <dbReference type="EMBL" id="AKO53265.1"/>
    </source>
</evidence>